<reference evidence="3 4" key="1">
    <citation type="submission" date="2015-08" db="EMBL/GenBank/DDBJ databases">
        <title>Next Generation Sequencing and Analysis of the Genome of Puccinia sorghi L Schw, the Causal Agent of Maize Common Rust.</title>
        <authorList>
            <person name="Rochi L."/>
            <person name="Burguener G."/>
            <person name="Darino M."/>
            <person name="Turjanski A."/>
            <person name="Kreff E."/>
            <person name="Dieguez M.J."/>
            <person name="Sacco F."/>
        </authorList>
    </citation>
    <scope>NUCLEOTIDE SEQUENCE [LARGE SCALE GENOMIC DNA]</scope>
    <source>
        <strain evidence="3 4">RO10H11247</strain>
    </source>
</reference>
<dbReference type="EMBL" id="LAVV01006717">
    <property type="protein sequence ID" value="KNZ58627.1"/>
    <property type="molecule type" value="Genomic_DNA"/>
</dbReference>
<feature type="region of interest" description="Disordered" evidence="1">
    <location>
        <begin position="371"/>
        <end position="390"/>
    </location>
</feature>
<dbReference type="AlphaFoldDB" id="A0A0L6VDI1"/>
<keyword evidence="2" id="KW-1133">Transmembrane helix</keyword>
<evidence type="ECO:0000313" key="4">
    <source>
        <dbReference type="Proteomes" id="UP000037035"/>
    </source>
</evidence>
<proteinExistence type="predicted"/>
<comment type="caution">
    <text evidence="3">The sequence shown here is derived from an EMBL/GenBank/DDBJ whole genome shotgun (WGS) entry which is preliminary data.</text>
</comment>
<keyword evidence="4" id="KW-1185">Reference proteome</keyword>
<dbReference type="Proteomes" id="UP000037035">
    <property type="component" value="Unassembled WGS sequence"/>
</dbReference>
<keyword evidence="2" id="KW-0812">Transmembrane</keyword>
<dbReference type="VEuPathDB" id="FungiDB:VP01_1892g3"/>
<accession>A0A0L6VDI1</accession>
<organism evidence="3 4">
    <name type="scientific">Puccinia sorghi</name>
    <dbReference type="NCBI Taxonomy" id="27349"/>
    <lineage>
        <taxon>Eukaryota</taxon>
        <taxon>Fungi</taxon>
        <taxon>Dikarya</taxon>
        <taxon>Basidiomycota</taxon>
        <taxon>Pucciniomycotina</taxon>
        <taxon>Pucciniomycetes</taxon>
        <taxon>Pucciniales</taxon>
        <taxon>Pucciniaceae</taxon>
        <taxon>Puccinia</taxon>
    </lineage>
</organism>
<evidence type="ECO:0000313" key="3">
    <source>
        <dbReference type="EMBL" id="KNZ58627.1"/>
    </source>
</evidence>
<gene>
    <name evidence="3" type="ORF">VP01_1892g3</name>
</gene>
<name>A0A0L6VDI1_9BASI</name>
<sequence>MHIAYNLPPILFSFLLFIIFYAPHILIHFASSISFYFEYPKILFTDMMAPMGMCLEDFLPQRNFFWAHRNFQGSSEKACGILGVVILQPSSHPNSTLTVNQSLVESLLKNGWSNNRSFLGLYACQRQEVEQVFSAFLGTATYRYPVINKAPLSWLFMGSSPAGCKPFAQEHFPFSFKLLSRLCLLFQTLSCSCFLEVEFIRNIQWVVGPKWVGCVFKPHNFINLSKLGYWEVLESRPKILFSSTCLYLVFTTGTVFAIADWLNISCHQICLIIGGISRGKRLCAINFTELIFLFIDSLIHYLTGMMATNWPCLKLSLLFQPWTSLPPLAHPGSRRKRGSRPGVLIPPVKPCKSMIFPFLYTKYFSPYPQTATPSTTDNTSIAINTQKSST</sequence>
<evidence type="ECO:0000256" key="1">
    <source>
        <dbReference type="SAM" id="MobiDB-lite"/>
    </source>
</evidence>
<feature type="transmembrane region" description="Helical" evidence="2">
    <location>
        <begin position="12"/>
        <end position="37"/>
    </location>
</feature>
<keyword evidence="2" id="KW-0472">Membrane</keyword>
<evidence type="ECO:0000256" key="2">
    <source>
        <dbReference type="SAM" id="Phobius"/>
    </source>
</evidence>
<protein>
    <submittedName>
        <fullName evidence="3">Uncharacterized protein</fullName>
    </submittedName>
</protein>